<evidence type="ECO:0000256" key="3">
    <source>
        <dbReference type="ARBA" id="ARBA00022448"/>
    </source>
</evidence>
<feature type="region of interest" description="Disordered" evidence="11">
    <location>
        <begin position="225"/>
        <end position="260"/>
    </location>
</feature>
<dbReference type="GeneID" id="100846094"/>
<organism evidence="15">
    <name type="scientific">Brachypodium distachyon</name>
    <name type="common">Purple false brome</name>
    <name type="synonym">Trachynia distachya</name>
    <dbReference type="NCBI Taxonomy" id="15368"/>
    <lineage>
        <taxon>Eukaryota</taxon>
        <taxon>Viridiplantae</taxon>
        <taxon>Streptophyta</taxon>
        <taxon>Embryophyta</taxon>
        <taxon>Tracheophyta</taxon>
        <taxon>Spermatophyta</taxon>
        <taxon>Magnoliopsida</taxon>
        <taxon>Liliopsida</taxon>
        <taxon>Poales</taxon>
        <taxon>Poaceae</taxon>
        <taxon>BOP clade</taxon>
        <taxon>Pooideae</taxon>
        <taxon>Stipodae</taxon>
        <taxon>Brachypodieae</taxon>
        <taxon>Brachypodium</taxon>
    </lineage>
</organism>
<dbReference type="PANTHER" id="PTHR15422:SF24">
    <property type="entry name" value="DOMON RELATED DOMAIN-CONTAINING PROTEIN"/>
    <property type="match status" value="1"/>
</dbReference>
<dbReference type="EnsemblPlants" id="KQK04856">
    <property type="protein sequence ID" value="KQK04856"/>
    <property type="gene ID" value="BRADI_2g16420v3"/>
</dbReference>
<dbReference type="GO" id="GO:0140575">
    <property type="term" value="F:transmembrane monodehydroascorbate reductase activity"/>
    <property type="evidence" value="ECO:0007669"/>
    <property type="project" value="InterPro"/>
</dbReference>
<evidence type="ECO:0000256" key="7">
    <source>
        <dbReference type="ARBA" id="ARBA00022982"/>
    </source>
</evidence>
<dbReference type="GO" id="GO:0046872">
    <property type="term" value="F:metal ion binding"/>
    <property type="evidence" value="ECO:0007669"/>
    <property type="project" value="UniProtKB-KW"/>
</dbReference>
<keyword evidence="10 12" id="KW-0472">Membrane</keyword>
<evidence type="ECO:0000256" key="11">
    <source>
        <dbReference type="SAM" id="MobiDB-lite"/>
    </source>
</evidence>
<reference evidence="16" key="3">
    <citation type="submission" date="2018-08" db="UniProtKB">
        <authorList>
            <consortium name="EnsemblPlants"/>
        </authorList>
    </citation>
    <scope>IDENTIFICATION</scope>
    <source>
        <strain evidence="16">cv. Bd21</strain>
    </source>
</reference>
<evidence type="ECO:0000256" key="9">
    <source>
        <dbReference type="ARBA" id="ARBA00023004"/>
    </source>
</evidence>
<dbReference type="SMART" id="SM00665">
    <property type="entry name" value="B561"/>
    <property type="match status" value="1"/>
</dbReference>
<dbReference type="PANTHER" id="PTHR15422">
    <property type="entry name" value="OS05G0565100 PROTEIN"/>
    <property type="match status" value="1"/>
</dbReference>
<reference evidence="15" key="2">
    <citation type="submission" date="2017-06" db="EMBL/GenBank/DDBJ databases">
        <title>WGS assembly of Brachypodium distachyon.</title>
        <authorList>
            <consortium name="The International Brachypodium Initiative"/>
            <person name="Lucas S."/>
            <person name="Harmon-Smith M."/>
            <person name="Lail K."/>
            <person name="Tice H."/>
            <person name="Grimwood J."/>
            <person name="Bruce D."/>
            <person name="Barry K."/>
            <person name="Shu S."/>
            <person name="Lindquist E."/>
            <person name="Wang M."/>
            <person name="Pitluck S."/>
            <person name="Vogel J.P."/>
            <person name="Garvin D.F."/>
            <person name="Mockler T.C."/>
            <person name="Schmutz J."/>
            <person name="Rokhsar D."/>
            <person name="Bevan M.W."/>
        </authorList>
    </citation>
    <scope>NUCLEOTIDE SEQUENCE</scope>
    <source>
        <strain evidence="15">Bd21</strain>
    </source>
</reference>
<evidence type="ECO:0000256" key="12">
    <source>
        <dbReference type="SAM" id="Phobius"/>
    </source>
</evidence>
<comment type="subcellular location">
    <subcellularLocation>
        <location evidence="2">Membrane</location>
        <topology evidence="2">Multi-pass membrane protein</topology>
    </subcellularLocation>
</comment>
<keyword evidence="3" id="KW-0813">Transport</keyword>
<dbReference type="Proteomes" id="UP000008810">
    <property type="component" value="Chromosome 2"/>
</dbReference>
<feature type="signal peptide" evidence="13">
    <location>
        <begin position="1"/>
        <end position="27"/>
    </location>
</feature>
<evidence type="ECO:0000256" key="13">
    <source>
        <dbReference type="SAM" id="SignalP"/>
    </source>
</evidence>
<feature type="transmembrane region" description="Helical" evidence="12">
    <location>
        <begin position="192"/>
        <end position="213"/>
    </location>
</feature>
<gene>
    <name evidence="16" type="primary">LOC100846094</name>
    <name evidence="15" type="ORF">BRADI_2g16420v3</name>
</gene>
<sequence length="260" mass="28741">MLLFGRKRLLPALSGCVVLLLVNPIHGASDNSADPNQRDNAMQPLELTPRLSLQLKLHAFLLWSSVGFLMPIGVLLIRVSSNVRSPKTAKALFYCHVASQMAGVILATAGAALSVKNFENAFDNAHQRVGLLLYGLLWLQPLIGFLRPDSRGLKVRSVWYFGHWFLGITLCVVGVANVYTGLHAYKERTGRSVKLCTALLTVEVSGMALVYLVQDRWDHVVRQRRRRQEEEEEAGGDERSSSEGAAYPANDHKEVAVVVP</sequence>
<dbReference type="AlphaFoldDB" id="A0A0Q3FZU5"/>
<dbReference type="Gene3D" id="1.20.120.1770">
    <property type="match status" value="1"/>
</dbReference>
<proteinExistence type="predicted"/>
<evidence type="ECO:0000256" key="10">
    <source>
        <dbReference type="ARBA" id="ARBA00023136"/>
    </source>
</evidence>
<evidence type="ECO:0000256" key="1">
    <source>
        <dbReference type="ARBA" id="ARBA00001970"/>
    </source>
</evidence>
<protein>
    <recommendedName>
        <fullName evidence="14">Cytochrome b561 domain-containing protein</fullName>
    </recommendedName>
</protein>
<evidence type="ECO:0000256" key="2">
    <source>
        <dbReference type="ARBA" id="ARBA00004141"/>
    </source>
</evidence>
<dbReference type="Gramene" id="KQK04856">
    <property type="protein sequence ID" value="KQK04856"/>
    <property type="gene ID" value="BRADI_2g16420v3"/>
</dbReference>
<name>A0A0Q3FZU5_BRADI</name>
<accession>A0A0Q3FZU5</accession>
<keyword evidence="8 12" id="KW-1133">Transmembrane helix</keyword>
<keyword evidence="17" id="KW-1185">Reference proteome</keyword>
<feature type="domain" description="Cytochrome b561" evidence="14">
    <location>
        <begin position="10"/>
        <end position="221"/>
    </location>
</feature>
<feature type="transmembrane region" description="Helical" evidence="12">
    <location>
        <begin position="91"/>
        <end position="113"/>
    </location>
</feature>
<keyword evidence="6" id="KW-0479">Metal-binding</keyword>
<dbReference type="RefSeq" id="XP_014753838.1">
    <property type="nucleotide sequence ID" value="XM_014898352.2"/>
</dbReference>
<evidence type="ECO:0000313" key="17">
    <source>
        <dbReference type="Proteomes" id="UP000008810"/>
    </source>
</evidence>
<keyword evidence="13" id="KW-0732">Signal</keyword>
<comment type="cofactor">
    <cofactor evidence="1">
        <name>heme b</name>
        <dbReference type="ChEBI" id="CHEBI:60344"/>
    </cofactor>
</comment>
<dbReference type="PROSITE" id="PS50939">
    <property type="entry name" value="CYTOCHROME_B561"/>
    <property type="match status" value="1"/>
</dbReference>
<evidence type="ECO:0000313" key="15">
    <source>
        <dbReference type="EMBL" id="KQK04856.1"/>
    </source>
</evidence>
<keyword evidence="4" id="KW-0349">Heme</keyword>
<evidence type="ECO:0000256" key="8">
    <source>
        <dbReference type="ARBA" id="ARBA00022989"/>
    </source>
</evidence>
<dbReference type="InterPro" id="IPR045150">
    <property type="entry name" value="CYB561D1/2"/>
</dbReference>
<dbReference type="InterPro" id="IPR006593">
    <property type="entry name" value="Cyt_b561/ferric_Rdtase_TM"/>
</dbReference>
<reference evidence="15 16" key="1">
    <citation type="journal article" date="2010" name="Nature">
        <title>Genome sequencing and analysis of the model grass Brachypodium distachyon.</title>
        <authorList>
            <consortium name="International Brachypodium Initiative"/>
        </authorList>
    </citation>
    <scope>NUCLEOTIDE SEQUENCE [LARGE SCALE GENOMIC DNA]</scope>
    <source>
        <strain evidence="15 16">Bd21</strain>
    </source>
</reference>
<dbReference type="OrthoDB" id="19261at2759"/>
<evidence type="ECO:0000256" key="4">
    <source>
        <dbReference type="ARBA" id="ARBA00022617"/>
    </source>
</evidence>
<keyword evidence="7" id="KW-0249">Electron transport</keyword>
<dbReference type="EMBL" id="CM000881">
    <property type="protein sequence ID" value="KQK04856.1"/>
    <property type="molecule type" value="Genomic_DNA"/>
</dbReference>
<evidence type="ECO:0000256" key="6">
    <source>
        <dbReference type="ARBA" id="ARBA00022723"/>
    </source>
</evidence>
<feature type="transmembrane region" description="Helical" evidence="12">
    <location>
        <begin position="125"/>
        <end position="146"/>
    </location>
</feature>
<feature type="transmembrane region" description="Helical" evidence="12">
    <location>
        <begin position="158"/>
        <end position="180"/>
    </location>
</feature>
<evidence type="ECO:0000256" key="5">
    <source>
        <dbReference type="ARBA" id="ARBA00022692"/>
    </source>
</evidence>
<dbReference type="STRING" id="15368.A0A0Q3FZU5"/>
<feature type="chain" id="PRO_5043129119" description="Cytochrome b561 domain-containing protein" evidence="13">
    <location>
        <begin position="28"/>
        <end position="260"/>
    </location>
</feature>
<dbReference type="Pfam" id="PF03188">
    <property type="entry name" value="Cytochrom_B561"/>
    <property type="match status" value="1"/>
</dbReference>
<dbReference type="FunCoup" id="A0A0Q3FZU5">
    <property type="interactions" value="123"/>
</dbReference>
<feature type="transmembrane region" description="Helical" evidence="12">
    <location>
        <begin position="60"/>
        <end position="79"/>
    </location>
</feature>
<evidence type="ECO:0000313" key="16">
    <source>
        <dbReference type="EnsemblPlants" id="KQK04856"/>
    </source>
</evidence>
<dbReference type="CDD" id="cd08760">
    <property type="entry name" value="Cyt_b561_FRRS1_like"/>
    <property type="match status" value="1"/>
</dbReference>
<dbReference type="GO" id="GO:0016491">
    <property type="term" value="F:oxidoreductase activity"/>
    <property type="evidence" value="ECO:0000318"/>
    <property type="project" value="GO_Central"/>
</dbReference>
<keyword evidence="9" id="KW-0408">Iron</keyword>
<feature type="compositionally biased region" description="Basic and acidic residues" evidence="11">
    <location>
        <begin position="250"/>
        <end position="260"/>
    </location>
</feature>
<keyword evidence="5 12" id="KW-0812">Transmembrane</keyword>
<dbReference type="GO" id="GO:0016020">
    <property type="term" value="C:membrane"/>
    <property type="evidence" value="ECO:0007669"/>
    <property type="project" value="UniProtKB-SubCell"/>
</dbReference>
<evidence type="ECO:0000259" key="14">
    <source>
        <dbReference type="PROSITE" id="PS50939"/>
    </source>
</evidence>
<dbReference type="ExpressionAtlas" id="A0A0Q3FZU5">
    <property type="expression patterns" value="baseline"/>
</dbReference>